<sequence length="141" mass="15199">MSAKIDQFCDRLRDGLDAVETRLQSVQANVVALPGKAEHVLQTELDAARRKVDGQIVRLEKAKDGVKAWAAAKVAETREAIGDWKAKRETQKLKARSDRAEAYAADALFFAAAAVDEAEAAILEAAVARLDADAAQPVRTA</sequence>
<proteinExistence type="predicted"/>
<dbReference type="Proteomes" id="UP000503447">
    <property type="component" value="Chromosome"/>
</dbReference>
<keyword evidence="2" id="KW-1185">Reference proteome</keyword>
<dbReference type="RefSeq" id="WP_171470585.1">
    <property type="nucleotide sequence ID" value="NZ_CP053452.2"/>
</dbReference>
<evidence type="ECO:0000313" key="2">
    <source>
        <dbReference type="Proteomes" id="UP000503447"/>
    </source>
</evidence>
<accession>A0A6M5YMQ8</accession>
<protein>
    <submittedName>
        <fullName evidence="1">Uncharacterized protein</fullName>
    </submittedName>
</protein>
<name>A0A6M5YMQ8_9BACT</name>
<dbReference type="EMBL" id="CP053452">
    <property type="protein sequence ID" value="QJW94630.1"/>
    <property type="molecule type" value="Genomic_DNA"/>
</dbReference>
<organism evidence="1 2">
    <name type="scientific">Frigoriglobus tundricola</name>
    <dbReference type="NCBI Taxonomy" id="2774151"/>
    <lineage>
        <taxon>Bacteria</taxon>
        <taxon>Pseudomonadati</taxon>
        <taxon>Planctomycetota</taxon>
        <taxon>Planctomycetia</taxon>
        <taxon>Gemmatales</taxon>
        <taxon>Gemmataceae</taxon>
        <taxon>Frigoriglobus</taxon>
    </lineage>
</organism>
<gene>
    <name evidence="1" type="ORF">FTUN_2152</name>
</gene>
<dbReference type="KEGG" id="ftj:FTUN_2152"/>
<reference evidence="2" key="1">
    <citation type="submission" date="2020-05" db="EMBL/GenBank/DDBJ databases">
        <title>Frigoriglobus tundricola gen. nov., sp. nov., a psychrotolerant cellulolytic planctomycete of the family Gemmataceae with two divergent copies of 16S rRNA gene.</title>
        <authorList>
            <person name="Kulichevskaya I.S."/>
            <person name="Ivanova A.A."/>
            <person name="Naumoff D.G."/>
            <person name="Beletsky A.V."/>
            <person name="Rijpstra W.I.C."/>
            <person name="Sinninghe Damste J.S."/>
            <person name="Mardanov A.V."/>
            <person name="Ravin N.V."/>
            <person name="Dedysh S.N."/>
        </authorList>
    </citation>
    <scope>NUCLEOTIDE SEQUENCE [LARGE SCALE GENOMIC DNA]</scope>
    <source>
        <strain evidence="2">PL17</strain>
    </source>
</reference>
<dbReference type="AlphaFoldDB" id="A0A6M5YMQ8"/>
<evidence type="ECO:0000313" key="1">
    <source>
        <dbReference type="EMBL" id="QJW94630.1"/>
    </source>
</evidence>